<dbReference type="EMBL" id="BGZK01000887">
    <property type="protein sequence ID" value="GBP64088.1"/>
    <property type="molecule type" value="Genomic_DNA"/>
</dbReference>
<keyword evidence="2" id="KW-1185">Reference proteome</keyword>
<evidence type="ECO:0000313" key="2">
    <source>
        <dbReference type="Proteomes" id="UP000299102"/>
    </source>
</evidence>
<name>A0A4C1XKW5_EUMVA</name>
<gene>
    <name evidence="1" type="ORF">EVAR_51088_1</name>
</gene>
<protein>
    <submittedName>
        <fullName evidence="1">Uncharacterized protein</fullName>
    </submittedName>
</protein>
<proteinExistence type="predicted"/>
<dbReference type="AlphaFoldDB" id="A0A4C1XKW5"/>
<accession>A0A4C1XKW5</accession>
<reference evidence="1 2" key="1">
    <citation type="journal article" date="2019" name="Commun. Biol.">
        <title>The bagworm genome reveals a unique fibroin gene that provides high tensile strength.</title>
        <authorList>
            <person name="Kono N."/>
            <person name="Nakamura H."/>
            <person name="Ohtoshi R."/>
            <person name="Tomita M."/>
            <person name="Numata K."/>
            <person name="Arakawa K."/>
        </authorList>
    </citation>
    <scope>NUCLEOTIDE SEQUENCE [LARGE SCALE GENOMIC DNA]</scope>
</reference>
<evidence type="ECO:0000313" key="1">
    <source>
        <dbReference type="EMBL" id="GBP64088.1"/>
    </source>
</evidence>
<sequence length="91" mass="9978">MSSEACTQLALEVPSKSGANPPVHAAWRENYDRYPDLEFLFEENLLKGRSKPSRLLPSELQLGRCNGRRGRAEAGAALPFTCAADSIEDCP</sequence>
<comment type="caution">
    <text evidence="1">The sequence shown here is derived from an EMBL/GenBank/DDBJ whole genome shotgun (WGS) entry which is preliminary data.</text>
</comment>
<organism evidence="1 2">
    <name type="scientific">Eumeta variegata</name>
    <name type="common">Bagworm moth</name>
    <name type="synonym">Eumeta japonica</name>
    <dbReference type="NCBI Taxonomy" id="151549"/>
    <lineage>
        <taxon>Eukaryota</taxon>
        <taxon>Metazoa</taxon>
        <taxon>Ecdysozoa</taxon>
        <taxon>Arthropoda</taxon>
        <taxon>Hexapoda</taxon>
        <taxon>Insecta</taxon>
        <taxon>Pterygota</taxon>
        <taxon>Neoptera</taxon>
        <taxon>Endopterygota</taxon>
        <taxon>Lepidoptera</taxon>
        <taxon>Glossata</taxon>
        <taxon>Ditrysia</taxon>
        <taxon>Tineoidea</taxon>
        <taxon>Psychidae</taxon>
        <taxon>Oiketicinae</taxon>
        <taxon>Eumeta</taxon>
    </lineage>
</organism>
<dbReference type="Proteomes" id="UP000299102">
    <property type="component" value="Unassembled WGS sequence"/>
</dbReference>